<proteinExistence type="predicted"/>
<feature type="compositionally biased region" description="Basic and acidic residues" evidence="1">
    <location>
        <begin position="98"/>
        <end position="159"/>
    </location>
</feature>
<gene>
    <name evidence="2" type="ORF">DF168_01284</name>
</gene>
<name>A0A2Z4AD10_9BACT</name>
<sequence>MTRMPGIGMGKMRNVFLVGRYYMLLGLLMFLGRLDADQVLSKEIWVGWIEREEPSLRMGSSPYGIWNAAGGNGQTVQQSDPKSKRKARVFRWGVSDIPSHDSSAKKKMERKYKEELKRQRRNSKEDRLKKRRVDWRGKSETTTKKESLIRSETRSRQDPELTTPGKPRMFRWDKGDAKYSRQPSSPTKNGTKVRRGIRDQNQQFNPLSKSKKNQDKSFSRAQDSIRGKVENEKINKPRIPRWSREAPGYSRPKVRNRNEGREKPRMLRREARR</sequence>
<organism evidence="2 3">
    <name type="scientific">Candidatus Moanibacter tarae</name>
    <dbReference type="NCBI Taxonomy" id="2200854"/>
    <lineage>
        <taxon>Bacteria</taxon>
        <taxon>Pseudomonadati</taxon>
        <taxon>Verrucomicrobiota</taxon>
        <taxon>Opitutia</taxon>
        <taxon>Puniceicoccales</taxon>
        <taxon>Puniceicoccales incertae sedis</taxon>
        <taxon>Candidatus Moanibacter</taxon>
    </lineage>
</organism>
<reference evidence="2 3" key="1">
    <citation type="submission" date="2018-06" db="EMBL/GenBank/DDBJ databases">
        <title>Draft Genome Sequence of a Novel Marine Bacterium Related to the Verrucomicrobia.</title>
        <authorList>
            <person name="Vosseberg J."/>
            <person name="Martijn J."/>
            <person name="Ettema T.J.G."/>
        </authorList>
    </citation>
    <scope>NUCLEOTIDE SEQUENCE [LARGE SCALE GENOMIC DNA]</scope>
    <source>
        <strain evidence="2">TARA_B100001123</strain>
    </source>
</reference>
<feature type="compositionally biased region" description="Basic and acidic residues" evidence="1">
    <location>
        <begin position="212"/>
        <end position="235"/>
    </location>
</feature>
<evidence type="ECO:0000313" key="3">
    <source>
        <dbReference type="Proteomes" id="UP000247465"/>
    </source>
</evidence>
<feature type="compositionally biased region" description="Polar residues" evidence="1">
    <location>
        <begin position="181"/>
        <end position="190"/>
    </location>
</feature>
<accession>A0A2Z4AD10</accession>
<feature type="region of interest" description="Disordered" evidence="1">
    <location>
        <begin position="71"/>
        <end position="273"/>
    </location>
</feature>
<feature type="compositionally biased region" description="Basic and acidic residues" evidence="1">
    <location>
        <begin position="170"/>
        <end position="179"/>
    </location>
</feature>
<dbReference type="EMBL" id="CP029803">
    <property type="protein sequence ID" value="AWT60083.1"/>
    <property type="molecule type" value="Genomic_DNA"/>
</dbReference>
<evidence type="ECO:0000256" key="1">
    <source>
        <dbReference type="SAM" id="MobiDB-lite"/>
    </source>
</evidence>
<feature type="compositionally biased region" description="Basic and acidic residues" evidence="1">
    <location>
        <begin position="256"/>
        <end position="273"/>
    </location>
</feature>
<dbReference type="KEGG" id="mtar:DF168_01284"/>
<dbReference type="Proteomes" id="UP000247465">
    <property type="component" value="Chromosome"/>
</dbReference>
<dbReference type="AlphaFoldDB" id="A0A2Z4AD10"/>
<feature type="compositionally biased region" description="Polar residues" evidence="1">
    <location>
        <begin position="199"/>
        <end position="208"/>
    </location>
</feature>
<protein>
    <submittedName>
        <fullName evidence="2">Uncharacterized protein</fullName>
    </submittedName>
</protein>
<evidence type="ECO:0000313" key="2">
    <source>
        <dbReference type="EMBL" id="AWT60083.1"/>
    </source>
</evidence>